<evidence type="ECO:0000256" key="6">
    <source>
        <dbReference type="ARBA" id="ARBA00022842"/>
    </source>
</evidence>
<evidence type="ECO:0000256" key="5">
    <source>
        <dbReference type="ARBA" id="ARBA00022801"/>
    </source>
</evidence>
<evidence type="ECO:0000313" key="10">
    <source>
        <dbReference type="EMBL" id="NYD36719.1"/>
    </source>
</evidence>
<dbReference type="CDD" id="cd09871">
    <property type="entry name" value="PIN_MtVapC28-VapC30-like"/>
    <property type="match status" value="1"/>
</dbReference>
<keyword evidence="5 8" id="KW-0378">Hydrolase</keyword>
<feature type="binding site" evidence="8">
    <location>
        <position position="100"/>
    </location>
    <ligand>
        <name>Mg(2+)</name>
        <dbReference type="ChEBI" id="CHEBI:18420"/>
    </ligand>
</feature>
<dbReference type="InterPro" id="IPR002716">
    <property type="entry name" value="PIN_dom"/>
</dbReference>
<keyword evidence="11" id="KW-1185">Reference proteome</keyword>
<comment type="similarity">
    <text evidence="7 8">Belongs to the PINc/VapC protein family.</text>
</comment>
<dbReference type="Pfam" id="PF01850">
    <property type="entry name" value="PIN"/>
    <property type="match status" value="1"/>
</dbReference>
<evidence type="ECO:0000256" key="2">
    <source>
        <dbReference type="ARBA" id="ARBA00022649"/>
    </source>
</evidence>
<evidence type="ECO:0000256" key="7">
    <source>
        <dbReference type="ARBA" id="ARBA00038093"/>
    </source>
</evidence>
<dbReference type="GO" id="GO:0090729">
    <property type="term" value="F:toxin activity"/>
    <property type="evidence" value="ECO:0007669"/>
    <property type="project" value="UniProtKB-KW"/>
</dbReference>
<dbReference type="InterPro" id="IPR029060">
    <property type="entry name" value="PIN-like_dom_sf"/>
</dbReference>
<keyword evidence="2 8" id="KW-1277">Toxin-antitoxin system</keyword>
<dbReference type="PANTHER" id="PTHR33653">
    <property type="entry name" value="RIBONUCLEASE VAPC2"/>
    <property type="match status" value="1"/>
</dbReference>
<dbReference type="PANTHER" id="PTHR33653:SF1">
    <property type="entry name" value="RIBONUCLEASE VAPC2"/>
    <property type="match status" value="1"/>
</dbReference>
<dbReference type="Proteomes" id="UP000535890">
    <property type="component" value="Unassembled WGS sequence"/>
</dbReference>
<evidence type="ECO:0000259" key="9">
    <source>
        <dbReference type="Pfam" id="PF01850"/>
    </source>
</evidence>
<dbReference type="EMBL" id="JACCBN010000001">
    <property type="protein sequence ID" value="NYD36719.1"/>
    <property type="molecule type" value="Genomic_DNA"/>
</dbReference>
<proteinExistence type="inferred from homology"/>
<dbReference type="InterPro" id="IPR050556">
    <property type="entry name" value="Type_II_TA_system_RNase"/>
</dbReference>
<dbReference type="AlphaFoldDB" id="A0A7Y9DWI5"/>
<dbReference type="GO" id="GO:0004540">
    <property type="term" value="F:RNA nuclease activity"/>
    <property type="evidence" value="ECO:0007669"/>
    <property type="project" value="InterPro"/>
</dbReference>
<dbReference type="GO" id="GO:0000287">
    <property type="term" value="F:magnesium ion binding"/>
    <property type="evidence" value="ECO:0007669"/>
    <property type="project" value="UniProtKB-UniRule"/>
</dbReference>
<keyword evidence="3 8" id="KW-0540">Nuclease</keyword>
<protein>
    <recommendedName>
        <fullName evidence="8">Ribonuclease VapC</fullName>
        <shortName evidence="8">RNase VapC</shortName>
        <ecNumber evidence="8">3.1.-.-</ecNumber>
    </recommendedName>
    <alternativeName>
        <fullName evidence="8">Toxin VapC</fullName>
    </alternativeName>
</protein>
<feature type="binding site" evidence="8">
    <location>
        <position position="4"/>
    </location>
    <ligand>
        <name>Mg(2+)</name>
        <dbReference type="ChEBI" id="CHEBI:18420"/>
    </ligand>
</feature>
<dbReference type="RefSeq" id="WP_179794352.1">
    <property type="nucleotide sequence ID" value="NZ_BAABHP010000021.1"/>
</dbReference>
<keyword evidence="8" id="KW-0800">Toxin</keyword>
<dbReference type="GO" id="GO:0016787">
    <property type="term" value="F:hydrolase activity"/>
    <property type="evidence" value="ECO:0007669"/>
    <property type="project" value="UniProtKB-KW"/>
</dbReference>
<gene>
    <name evidence="8" type="primary">vapC</name>
    <name evidence="10" type="ORF">BJ983_002821</name>
</gene>
<evidence type="ECO:0000256" key="3">
    <source>
        <dbReference type="ARBA" id="ARBA00022722"/>
    </source>
</evidence>
<feature type="domain" description="PIN" evidence="9">
    <location>
        <begin position="1"/>
        <end position="125"/>
    </location>
</feature>
<reference evidence="10 11" key="1">
    <citation type="submission" date="2020-07" db="EMBL/GenBank/DDBJ databases">
        <title>Sequencing the genomes of 1000 actinobacteria strains.</title>
        <authorList>
            <person name="Klenk H.-P."/>
        </authorList>
    </citation>
    <scope>NUCLEOTIDE SEQUENCE [LARGE SCALE GENOMIC DNA]</scope>
    <source>
        <strain evidence="10 11">DSM 45772</strain>
    </source>
</reference>
<dbReference type="Gene3D" id="3.40.50.1010">
    <property type="entry name" value="5'-nuclease"/>
    <property type="match status" value="1"/>
</dbReference>
<comment type="caution">
    <text evidence="10">The sequence shown here is derived from an EMBL/GenBank/DDBJ whole genome shotgun (WGS) entry which is preliminary data.</text>
</comment>
<evidence type="ECO:0000313" key="11">
    <source>
        <dbReference type="Proteomes" id="UP000535890"/>
    </source>
</evidence>
<evidence type="ECO:0000256" key="4">
    <source>
        <dbReference type="ARBA" id="ARBA00022723"/>
    </source>
</evidence>
<name>A0A7Y9DWI5_9PSEU</name>
<comment type="function">
    <text evidence="8">Toxic component of a toxin-antitoxin (TA) system. An RNase.</text>
</comment>
<dbReference type="InterPro" id="IPR022907">
    <property type="entry name" value="VapC_family"/>
</dbReference>
<dbReference type="EC" id="3.1.-.-" evidence="8"/>
<sequence length="132" mass="14450">MIVDSSALVAILRREEDAERYARALAASARTRLSAATYLEVAIVIDGHREPVLSRTLDALLQTAAIEIVDLTARQAEIARQAHRDFGRGSGHPAKLNYGDCFSYALAIETGEPLLYKGDDFVHTDVRSAVPR</sequence>
<dbReference type="SUPFAM" id="SSF88723">
    <property type="entry name" value="PIN domain-like"/>
    <property type="match status" value="1"/>
</dbReference>
<organism evidence="10 11">
    <name type="scientific">Actinomycetospora corticicola</name>
    <dbReference type="NCBI Taxonomy" id="663602"/>
    <lineage>
        <taxon>Bacteria</taxon>
        <taxon>Bacillati</taxon>
        <taxon>Actinomycetota</taxon>
        <taxon>Actinomycetes</taxon>
        <taxon>Pseudonocardiales</taxon>
        <taxon>Pseudonocardiaceae</taxon>
        <taxon>Actinomycetospora</taxon>
    </lineage>
</organism>
<evidence type="ECO:0000256" key="8">
    <source>
        <dbReference type="HAMAP-Rule" id="MF_00265"/>
    </source>
</evidence>
<keyword evidence="6 8" id="KW-0460">Magnesium</keyword>
<evidence type="ECO:0000256" key="1">
    <source>
        <dbReference type="ARBA" id="ARBA00001946"/>
    </source>
</evidence>
<dbReference type="HAMAP" id="MF_00265">
    <property type="entry name" value="VapC_Nob1"/>
    <property type="match status" value="1"/>
</dbReference>
<keyword evidence="4 8" id="KW-0479">Metal-binding</keyword>
<accession>A0A7Y9DWI5</accession>
<comment type="cofactor">
    <cofactor evidence="1 8">
        <name>Mg(2+)</name>
        <dbReference type="ChEBI" id="CHEBI:18420"/>
    </cofactor>
</comment>